<evidence type="ECO:0000256" key="5">
    <source>
        <dbReference type="ARBA" id="ARBA00022833"/>
    </source>
</evidence>
<comment type="similarity">
    <text evidence="2 11">Belongs to the ING family.</text>
</comment>
<dbReference type="PANTHER" id="PTHR10333:SF42">
    <property type="entry name" value="INHIBITOR OF GROWTH PROTEIN 5"/>
    <property type="match status" value="1"/>
</dbReference>
<feature type="binding site" evidence="9">
    <location>
        <position position="462"/>
    </location>
    <ligand>
        <name>Zn(2+)</name>
        <dbReference type="ChEBI" id="CHEBI:29105"/>
        <label>2</label>
    </ligand>
</feature>
<dbReference type="PROSITE" id="PS01359">
    <property type="entry name" value="ZF_PHD_1"/>
    <property type="match status" value="1"/>
</dbReference>
<dbReference type="PROSITE" id="PS50016">
    <property type="entry name" value="ZF_PHD_2"/>
    <property type="match status" value="1"/>
</dbReference>
<evidence type="ECO:0000313" key="15">
    <source>
        <dbReference type="Proteomes" id="UP001165063"/>
    </source>
</evidence>
<proteinExistence type="inferred from homology"/>
<comment type="caution">
    <text evidence="14">The sequence shown here is derived from an EMBL/GenBank/DDBJ whole genome shotgun (WGS) entry which is preliminary data.</text>
</comment>
<dbReference type="GO" id="GO:0006325">
    <property type="term" value="P:chromatin organization"/>
    <property type="evidence" value="ECO:0007669"/>
    <property type="project" value="UniProtKB-KW"/>
</dbReference>
<evidence type="ECO:0000256" key="7">
    <source>
        <dbReference type="ARBA" id="ARBA00023242"/>
    </source>
</evidence>
<evidence type="ECO:0000313" key="14">
    <source>
        <dbReference type="EMBL" id="GMG25901.1"/>
    </source>
</evidence>
<feature type="compositionally biased region" description="Polar residues" evidence="12">
    <location>
        <begin position="418"/>
        <end position="429"/>
    </location>
</feature>
<comment type="domain">
    <text evidence="11">The PHD-type zinc finger mediates the binding to H3K4me3.</text>
</comment>
<dbReference type="SUPFAM" id="SSF57903">
    <property type="entry name" value="FYVE/PHD zinc finger"/>
    <property type="match status" value="1"/>
</dbReference>
<gene>
    <name evidence="14" type="ORF">Amon01_000319200</name>
</gene>
<feature type="site" description="Histone H3K4me3 binding" evidence="8">
    <location>
        <position position="443"/>
    </location>
</feature>
<evidence type="ECO:0000256" key="10">
    <source>
        <dbReference type="PROSITE-ProRule" id="PRU00146"/>
    </source>
</evidence>
<dbReference type="Pfam" id="PF12998">
    <property type="entry name" value="ING"/>
    <property type="match status" value="1"/>
</dbReference>
<comment type="subunit">
    <text evidence="11">Component of an histone acetyltransferase complex. Interacts with H3K4me3 and to a lesser extent with H3K4me2.</text>
</comment>
<feature type="binding site" evidence="9">
    <location>
        <position position="444"/>
    </location>
    <ligand>
        <name>Zn(2+)</name>
        <dbReference type="ChEBI" id="CHEBI:29105"/>
        <label>1</label>
    </ligand>
</feature>
<dbReference type="InterPro" id="IPR011011">
    <property type="entry name" value="Znf_FYVE_PHD"/>
</dbReference>
<dbReference type="SMART" id="SM01408">
    <property type="entry name" value="ING"/>
    <property type="match status" value="1"/>
</dbReference>
<keyword evidence="15" id="KW-1185">Reference proteome</keyword>
<evidence type="ECO:0000256" key="12">
    <source>
        <dbReference type="SAM" id="MobiDB-lite"/>
    </source>
</evidence>
<dbReference type="SMART" id="SM00249">
    <property type="entry name" value="PHD"/>
    <property type="match status" value="1"/>
</dbReference>
<dbReference type="PANTHER" id="PTHR10333">
    <property type="entry name" value="INHIBITOR OF GROWTH PROTEIN"/>
    <property type="match status" value="1"/>
</dbReference>
<dbReference type="GO" id="GO:0006355">
    <property type="term" value="P:regulation of DNA-templated transcription"/>
    <property type="evidence" value="ECO:0007669"/>
    <property type="project" value="TreeGrafter"/>
</dbReference>
<feature type="domain" description="PHD-type" evidence="13">
    <location>
        <begin position="441"/>
        <end position="490"/>
    </location>
</feature>
<feature type="compositionally biased region" description="Low complexity" evidence="12">
    <location>
        <begin position="248"/>
        <end position="260"/>
    </location>
</feature>
<dbReference type="GO" id="GO:0033698">
    <property type="term" value="C:Rpd3L complex"/>
    <property type="evidence" value="ECO:0007669"/>
    <property type="project" value="TreeGrafter"/>
</dbReference>
<dbReference type="Gene3D" id="6.10.140.1740">
    <property type="match status" value="1"/>
</dbReference>
<comment type="function">
    <text evidence="11">Component of an histone acetyltransferase complex.</text>
</comment>
<feature type="compositionally biased region" description="Basic residues" evidence="12">
    <location>
        <begin position="329"/>
        <end position="338"/>
    </location>
</feature>
<dbReference type="InterPro" id="IPR001965">
    <property type="entry name" value="Znf_PHD"/>
</dbReference>
<dbReference type="CDD" id="cd15505">
    <property type="entry name" value="PHD_ING"/>
    <property type="match status" value="1"/>
</dbReference>
<sequence>MFTKDLRAERQTSRDHIICLPTSPRHSLNHVRNTLQQTEMTTYDSLPPRGKSQRLLDKANKEKTKSLKLQQLKHQKPINKPTVTDLYPGLNEITDAFQAFPSDLIRYFTLLKEIDAKCVYTVPHLKAYIQRFLQMKKTHPKRDLLLNRIRTLIKDLMPCLEEKMHVATIASDSVSKHLKRINQAYEIIEQHEIPESVRIGPMFVPCMKITEPKSVQTQRSETRREALAAKKKRNGQTTGEDTDDVDDTPSTRTTPGPSTHHSTKKTGSRKRTDASTTNHGAPKRRKTNNSHAHVNNSSSKEATNGPTDGVKEEHGTTQSGATSGTTTSKRSKSTKPKSKSTTGNSTSNTTGSGSNGSSKSSNGSGSSGSAGHAQSSSSGSTNSKKTNSGSSSSSKSSRKDTHSGNGVNGHGGAGASMVKQTTAPASSKPVQEEYTGLDSEPVYCYCQQVSYGEMVGCDGENCEKEWFHLPCTGLTEPPKGEWYCDDCKAKMKKHHGR</sequence>
<feature type="region of interest" description="Disordered" evidence="12">
    <location>
        <begin position="210"/>
        <end position="434"/>
    </location>
</feature>
<evidence type="ECO:0000256" key="6">
    <source>
        <dbReference type="ARBA" id="ARBA00022853"/>
    </source>
</evidence>
<evidence type="ECO:0000256" key="8">
    <source>
        <dbReference type="PIRSR" id="PIRSR628651-50"/>
    </source>
</evidence>
<feature type="binding site" evidence="9">
    <location>
        <position position="468"/>
    </location>
    <ligand>
        <name>Zn(2+)</name>
        <dbReference type="ChEBI" id="CHEBI:29105"/>
        <label>1</label>
    </ligand>
</feature>
<dbReference type="InterPro" id="IPR028651">
    <property type="entry name" value="ING_fam"/>
</dbReference>
<feature type="site" description="Histone H3K4me3 binding" evidence="8">
    <location>
        <position position="466"/>
    </location>
</feature>
<evidence type="ECO:0000256" key="2">
    <source>
        <dbReference type="ARBA" id="ARBA00010210"/>
    </source>
</evidence>
<feature type="binding site" evidence="9">
    <location>
        <position position="457"/>
    </location>
    <ligand>
        <name>Zn(2+)</name>
        <dbReference type="ChEBI" id="CHEBI:29105"/>
        <label>2</label>
    </ligand>
</feature>
<protein>
    <recommendedName>
        <fullName evidence="11">Chromatin modification-related protein</fullName>
    </recommendedName>
</protein>
<comment type="subcellular location">
    <subcellularLocation>
        <location evidence="1 11">Nucleus</location>
    </subcellularLocation>
</comment>
<evidence type="ECO:0000256" key="1">
    <source>
        <dbReference type="ARBA" id="ARBA00004123"/>
    </source>
</evidence>
<feature type="compositionally biased region" description="Low complexity" evidence="12">
    <location>
        <begin position="339"/>
        <end position="395"/>
    </location>
</feature>
<evidence type="ECO:0000256" key="11">
    <source>
        <dbReference type="RuleBase" id="RU361213"/>
    </source>
</evidence>
<keyword evidence="3 9" id="KW-0479">Metal-binding</keyword>
<keyword evidence="4 10" id="KW-0863">Zinc-finger</keyword>
<evidence type="ECO:0000256" key="4">
    <source>
        <dbReference type="ARBA" id="ARBA00022771"/>
    </source>
</evidence>
<dbReference type="InterPro" id="IPR013083">
    <property type="entry name" value="Znf_RING/FYVE/PHD"/>
</dbReference>
<dbReference type="EMBL" id="BSXU01001299">
    <property type="protein sequence ID" value="GMG25901.1"/>
    <property type="molecule type" value="Genomic_DNA"/>
</dbReference>
<keyword evidence="5 9" id="KW-0862">Zinc</keyword>
<evidence type="ECO:0000259" key="13">
    <source>
        <dbReference type="PROSITE" id="PS50016"/>
    </source>
</evidence>
<feature type="site" description="Histone H3K4me3 binding" evidence="8">
    <location>
        <position position="454"/>
    </location>
</feature>
<feature type="compositionally biased region" description="Low complexity" evidence="12">
    <location>
        <begin position="289"/>
        <end position="299"/>
    </location>
</feature>
<dbReference type="GO" id="GO:0008270">
    <property type="term" value="F:zinc ion binding"/>
    <property type="evidence" value="ECO:0007669"/>
    <property type="project" value="UniProtKB-KW"/>
</dbReference>
<feature type="compositionally biased region" description="Low complexity" evidence="12">
    <location>
        <begin position="316"/>
        <end position="328"/>
    </location>
</feature>
<evidence type="ECO:0000256" key="3">
    <source>
        <dbReference type="ARBA" id="ARBA00022723"/>
    </source>
</evidence>
<dbReference type="OrthoDB" id="5411773at2759"/>
<dbReference type="InterPro" id="IPR024610">
    <property type="entry name" value="ING_N_histone-binding"/>
</dbReference>
<accession>A0A9W6YXU4</accession>
<feature type="site" description="Histone H3K4me3 binding" evidence="8">
    <location>
        <position position="458"/>
    </location>
</feature>
<dbReference type="Proteomes" id="UP001165063">
    <property type="component" value="Unassembled WGS sequence"/>
</dbReference>
<dbReference type="InterPro" id="IPR019787">
    <property type="entry name" value="Znf_PHD-finger"/>
</dbReference>
<feature type="binding site" evidence="9">
    <location>
        <position position="446"/>
    </location>
    <ligand>
        <name>Zn(2+)</name>
        <dbReference type="ChEBI" id="CHEBI:29105"/>
        <label>1</label>
    </ligand>
</feature>
<dbReference type="InterPro" id="IPR019786">
    <property type="entry name" value="Zinc_finger_PHD-type_CS"/>
</dbReference>
<evidence type="ECO:0000256" key="9">
    <source>
        <dbReference type="PIRSR" id="PIRSR628651-51"/>
    </source>
</evidence>
<feature type="binding site" evidence="9">
    <location>
        <position position="487"/>
    </location>
    <ligand>
        <name>Zn(2+)</name>
        <dbReference type="ChEBI" id="CHEBI:29105"/>
        <label>2</label>
    </ligand>
</feature>
<organism evidence="14 15">
    <name type="scientific">Ambrosiozyma monospora</name>
    <name type="common">Yeast</name>
    <name type="synonym">Endomycopsis monosporus</name>
    <dbReference type="NCBI Taxonomy" id="43982"/>
    <lineage>
        <taxon>Eukaryota</taxon>
        <taxon>Fungi</taxon>
        <taxon>Dikarya</taxon>
        <taxon>Ascomycota</taxon>
        <taxon>Saccharomycotina</taxon>
        <taxon>Pichiomycetes</taxon>
        <taxon>Pichiales</taxon>
        <taxon>Pichiaceae</taxon>
        <taxon>Ambrosiozyma</taxon>
    </lineage>
</organism>
<dbReference type="Gene3D" id="3.30.40.10">
    <property type="entry name" value="Zinc/RING finger domain, C3HC4 (zinc finger)"/>
    <property type="match status" value="1"/>
</dbReference>
<feature type="binding site" evidence="9">
    <location>
        <position position="471"/>
    </location>
    <ligand>
        <name>Zn(2+)</name>
        <dbReference type="ChEBI" id="CHEBI:29105"/>
        <label>1</label>
    </ligand>
</feature>
<dbReference type="AlphaFoldDB" id="A0A9W6YXU4"/>
<reference evidence="14" key="1">
    <citation type="submission" date="2023-04" db="EMBL/GenBank/DDBJ databases">
        <title>Ambrosiozyma monospora NBRC 1965.</title>
        <authorList>
            <person name="Ichikawa N."/>
            <person name="Sato H."/>
            <person name="Tonouchi N."/>
        </authorList>
    </citation>
    <scope>NUCLEOTIDE SEQUENCE</scope>
    <source>
        <strain evidence="14">NBRC 1965</strain>
    </source>
</reference>
<keyword evidence="6 11" id="KW-0156">Chromatin regulator</keyword>
<name>A0A9W6YXU4_AMBMO</name>
<feature type="binding site" evidence="9">
    <location>
        <position position="484"/>
    </location>
    <ligand>
        <name>Zn(2+)</name>
        <dbReference type="ChEBI" id="CHEBI:29105"/>
        <label>2</label>
    </ligand>
</feature>
<dbReference type="GO" id="GO:0070210">
    <property type="term" value="C:Rpd3L-Expanded complex"/>
    <property type="evidence" value="ECO:0007669"/>
    <property type="project" value="TreeGrafter"/>
</dbReference>
<keyword evidence="7 11" id="KW-0539">Nucleus</keyword>
<dbReference type="CDD" id="cd17016">
    <property type="entry name" value="ING_Pho23p_like"/>
    <property type="match status" value="1"/>
</dbReference>